<proteinExistence type="predicted"/>
<keyword evidence="1" id="KW-0805">Transcription regulation</keyword>
<dbReference type="Pfam" id="PF17754">
    <property type="entry name" value="TetR_C_14"/>
    <property type="match status" value="1"/>
</dbReference>
<keyword evidence="2 4" id="KW-0238">DNA-binding</keyword>
<organism evidence="7 8">
    <name type="scientific">Polymorphospora rubra</name>
    <dbReference type="NCBI Taxonomy" id="338584"/>
    <lineage>
        <taxon>Bacteria</taxon>
        <taxon>Bacillati</taxon>
        <taxon>Actinomycetota</taxon>
        <taxon>Actinomycetes</taxon>
        <taxon>Micromonosporales</taxon>
        <taxon>Micromonosporaceae</taxon>
        <taxon>Polymorphospora</taxon>
    </lineage>
</organism>
<dbReference type="Pfam" id="PF00440">
    <property type="entry name" value="TetR_N"/>
    <property type="match status" value="1"/>
</dbReference>
<feature type="region of interest" description="Disordered" evidence="5">
    <location>
        <begin position="1"/>
        <end position="22"/>
    </location>
</feature>
<reference evidence="7" key="1">
    <citation type="submission" date="2020-08" db="EMBL/GenBank/DDBJ databases">
        <title>Whole genome shotgun sequence of Polymorphospora rubra NBRC 101157.</title>
        <authorList>
            <person name="Komaki H."/>
            <person name="Tamura T."/>
        </authorList>
    </citation>
    <scope>NUCLEOTIDE SEQUENCE</scope>
    <source>
        <strain evidence="7">NBRC 101157</strain>
    </source>
</reference>
<dbReference type="PROSITE" id="PS01081">
    <property type="entry name" value="HTH_TETR_1"/>
    <property type="match status" value="1"/>
</dbReference>
<dbReference type="Proteomes" id="UP000680866">
    <property type="component" value="Chromosome"/>
</dbReference>
<dbReference type="PANTHER" id="PTHR30055">
    <property type="entry name" value="HTH-TYPE TRANSCRIPTIONAL REGULATOR RUTR"/>
    <property type="match status" value="1"/>
</dbReference>
<feature type="DNA-binding region" description="H-T-H motif" evidence="4">
    <location>
        <begin position="44"/>
        <end position="63"/>
    </location>
</feature>
<protein>
    <recommendedName>
        <fullName evidence="6">HTH tetR-type domain-containing protein</fullName>
    </recommendedName>
</protein>
<dbReference type="SUPFAM" id="SSF46689">
    <property type="entry name" value="Homeodomain-like"/>
    <property type="match status" value="1"/>
</dbReference>
<evidence type="ECO:0000259" key="6">
    <source>
        <dbReference type="PROSITE" id="PS50977"/>
    </source>
</evidence>
<dbReference type="InterPro" id="IPR009057">
    <property type="entry name" value="Homeodomain-like_sf"/>
</dbReference>
<evidence type="ECO:0000256" key="5">
    <source>
        <dbReference type="SAM" id="MobiDB-lite"/>
    </source>
</evidence>
<dbReference type="InterPro" id="IPR050109">
    <property type="entry name" value="HTH-type_TetR-like_transc_reg"/>
</dbReference>
<dbReference type="PRINTS" id="PR00455">
    <property type="entry name" value="HTHTETR"/>
</dbReference>
<evidence type="ECO:0000256" key="3">
    <source>
        <dbReference type="ARBA" id="ARBA00023163"/>
    </source>
</evidence>
<dbReference type="InterPro" id="IPR041347">
    <property type="entry name" value="MftR_C"/>
</dbReference>
<evidence type="ECO:0000256" key="1">
    <source>
        <dbReference type="ARBA" id="ARBA00023015"/>
    </source>
</evidence>
<accession>A0A810MXT4</accession>
<dbReference type="PROSITE" id="PS50977">
    <property type="entry name" value="HTH_TETR_2"/>
    <property type="match status" value="1"/>
</dbReference>
<feature type="compositionally biased region" description="Basic and acidic residues" evidence="5">
    <location>
        <begin position="13"/>
        <end position="22"/>
    </location>
</feature>
<sequence>MDMTTSPGSDLPPSRRERRKQETRSALEEAALALFAAKGYEQTTVEEIAEAAGVAVRTFFRYFSSKQHVLFGDVAHQRLARLRTELAATAVDQPPLEAVAAVLDALDLDAAEQREITRRIRLMDEQPSLIGIYLTLMNDLRQVVVDFVAERSGLPPRHPYPLLVAGAAVTSWDVALCAGTAGGQAAAAEPADVGPVGPASRIRRAAFAALTAGIPTSPPPV</sequence>
<feature type="domain" description="HTH tetR-type" evidence="6">
    <location>
        <begin position="21"/>
        <end position="81"/>
    </location>
</feature>
<dbReference type="GO" id="GO:0000976">
    <property type="term" value="F:transcription cis-regulatory region binding"/>
    <property type="evidence" value="ECO:0007669"/>
    <property type="project" value="TreeGrafter"/>
</dbReference>
<keyword evidence="8" id="KW-1185">Reference proteome</keyword>
<evidence type="ECO:0000313" key="7">
    <source>
        <dbReference type="EMBL" id="BCJ65304.1"/>
    </source>
</evidence>
<name>A0A810MXT4_9ACTN</name>
<dbReference type="KEGG" id="pry:Prubr_23250"/>
<evidence type="ECO:0000256" key="4">
    <source>
        <dbReference type="PROSITE-ProRule" id="PRU00335"/>
    </source>
</evidence>
<dbReference type="EMBL" id="AP023359">
    <property type="protein sequence ID" value="BCJ65304.1"/>
    <property type="molecule type" value="Genomic_DNA"/>
</dbReference>
<dbReference type="GO" id="GO:0003700">
    <property type="term" value="F:DNA-binding transcription factor activity"/>
    <property type="evidence" value="ECO:0007669"/>
    <property type="project" value="TreeGrafter"/>
</dbReference>
<dbReference type="Gene3D" id="1.10.10.60">
    <property type="entry name" value="Homeodomain-like"/>
    <property type="match status" value="1"/>
</dbReference>
<gene>
    <name evidence="7" type="ORF">Prubr_23250</name>
</gene>
<evidence type="ECO:0000313" key="8">
    <source>
        <dbReference type="Proteomes" id="UP000680866"/>
    </source>
</evidence>
<dbReference type="InterPro" id="IPR023772">
    <property type="entry name" value="DNA-bd_HTH_TetR-type_CS"/>
</dbReference>
<dbReference type="InterPro" id="IPR001647">
    <property type="entry name" value="HTH_TetR"/>
</dbReference>
<keyword evidence="3" id="KW-0804">Transcription</keyword>
<dbReference type="AlphaFoldDB" id="A0A810MXT4"/>
<dbReference type="PANTHER" id="PTHR30055:SF238">
    <property type="entry name" value="MYCOFACTOCIN BIOSYNTHESIS TRANSCRIPTIONAL REGULATOR MFTR-RELATED"/>
    <property type="match status" value="1"/>
</dbReference>
<dbReference type="Gene3D" id="1.10.357.10">
    <property type="entry name" value="Tetracycline Repressor, domain 2"/>
    <property type="match status" value="1"/>
</dbReference>
<evidence type="ECO:0000256" key="2">
    <source>
        <dbReference type="ARBA" id="ARBA00023125"/>
    </source>
</evidence>